<evidence type="ECO:0000313" key="1">
    <source>
        <dbReference type="EMBL" id="NEE17736.1"/>
    </source>
</evidence>
<sequence>DTAAVARAAGEAVRPYRARPGSTAPSLLLHTTTPLLKAFDGDLAALLSGREPHDVTTYVEARSVYLGTPDDLTLGRTAPWAEAAALRGVPAVDIGDLDHYYLT</sequence>
<comment type="caution">
    <text evidence="1">The sequence shown here is derived from an EMBL/GenBank/DDBJ whole genome shotgun (WGS) entry which is preliminary data.</text>
</comment>
<dbReference type="AlphaFoldDB" id="A0A6G3XIW2"/>
<accession>A0A6G3XIW2</accession>
<organism evidence="1">
    <name type="scientific">Streptomyces sp. SID7499</name>
    <dbReference type="NCBI Taxonomy" id="2706086"/>
    <lineage>
        <taxon>Bacteria</taxon>
        <taxon>Bacillati</taxon>
        <taxon>Actinomycetota</taxon>
        <taxon>Actinomycetes</taxon>
        <taxon>Kitasatosporales</taxon>
        <taxon>Streptomycetaceae</taxon>
        <taxon>Streptomyces</taxon>
    </lineage>
</organism>
<protein>
    <submittedName>
        <fullName evidence="1">Uncharacterized protein</fullName>
    </submittedName>
</protein>
<feature type="non-terminal residue" evidence="1">
    <location>
        <position position="1"/>
    </location>
</feature>
<name>A0A6G3XIW2_9ACTN</name>
<proteinExistence type="predicted"/>
<feature type="non-terminal residue" evidence="1">
    <location>
        <position position="103"/>
    </location>
</feature>
<reference evidence="1" key="1">
    <citation type="submission" date="2020-01" db="EMBL/GenBank/DDBJ databases">
        <title>Insect and environment-associated Actinomycetes.</title>
        <authorList>
            <person name="Currrie C."/>
            <person name="Chevrette M."/>
            <person name="Carlson C."/>
            <person name="Stubbendieck R."/>
            <person name="Wendt-Pienkowski E."/>
        </authorList>
    </citation>
    <scope>NUCLEOTIDE SEQUENCE</scope>
    <source>
        <strain evidence="1">SID7499</strain>
    </source>
</reference>
<dbReference type="EMBL" id="JAAGMN010006885">
    <property type="protein sequence ID" value="NEE17736.1"/>
    <property type="molecule type" value="Genomic_DNA"/>
</dbReference>
<gene>
    <name evidence="1" type="ORF">G3M58_66160</name>
</gene>